<comment type="caution">
    <text evidence="2">The sequence shown here is derived from an EMBL/GenBank/DDBJ whole genome shotgun (WGS) entry which is preliminary data.</text>
</comment>
<dbReference type="InterPro" id="IPR037923">
    <property type="entry name" value="HTH-like"/>
</dbReference>
<evidence type="ECO:0000313" key="3">
    <source>
        <dbReference type="Proteomes" id="UP000235943"/>
    </source>
</evidence>
<gene>
    <name evidence="2" type="ORF">C1J00_00925</name>
</gene>
<protein>
    <submittedName>
        <fullName evidence="2">Uncharacterized protein</fullName>
    </submittedName>
</protein>
<dbReference type="AlphaFoldDB" id="A0A2N8TYC1"/>
<proteinExistence type="predicted"/>
<dbReference type="Proteomes" id="UP000235943">
    <property type="component" value="Unassembled WGS sequence"/>
</dbReference>
<reference evidence="2 3" key="1">
    <citation type="submission" date="2018-01" db="EMBL/GenBank/DDBJ databases">
        <title>Draft genome sequence of Streptomyces sp. 13K301.</title>
        <authorList>
            <person name="Sahin N."/>
            <person name="Saygin H."/>
            <person name="Ay H."/>
        </authorList>
    </citation>
    <scope>NUCLEOTIDE SEQUENCE [LARGE SCALE GENOMIC DNA]</scope>
    <source>
        <strain evidence="2 3">13K301</strain>
    </source>
</reference>
<keyword evidence="3" id="KW-1185">Reference proteome</keyword>
<dbReference type="SUPFAM" id="SSF51215">
    <property type="entry name" value="Regulatory protein AraC"/>
    <property type="match status" value="1"/>
</dbReference>
<sequence>MRPFGDDLLKLAFPGAALERVPHSYYAAAAEPWAIRWLHTIGDELPDLLAAIGLRLPRRGP</sequence>
<organism evidence="2 3">
    <name type="scientific">Streptomyces cahuitamycinicus</name>
    <dbReference type="NCBI Taxonomy" id="2070367"/>
    <lineage>
        <taxon>Bacteria</taxon>
        <taxon>Bacillati</taxon>
        <taxon>Actinomycetota</taxon>
        <taxon>Actinomycetes</taxon>
        <taxon>Kitasatosporales</taxon>
        <taxon>Streptomycetaceae</taxon>
        <taxon>Streptomyces</taxon>
    </lineage>
</organism>
<dbReference type="GO" id="GO:0003677">
    <property type="term" value="F:DNA binding"/>
    <property type="evidence" value="ECO:0007669"/>
    <property type="project" value="UniProtKB-KW"/>
</dbReference>
<evidence type="ECO:0000313" key="2">
    <source>
        <dbReference type="EMBL" id="PNG24006.1"/>
    </source>
</evidence>
<keyword evidence="1" id="KW-0238">DNA-binding</keyword>
<name>A0A2N8TYC1_9ACTN</name>
<dbReference type="EMBL" id="POUC01000003">
    <property type="protein sequence ID" value="PNG24006.1"/>
    <property type="molecule type" value="Genomic_DNA"/>
</dbReference>
<evidence type="ECO:0000256" key="1">
    <source>
        <dbReference type="ARBA" id="ARBA00023125"/>
    </source>
</evidence>
<accession>A0A2N8TYC1</accession>